<reference evidence="1" key="1">
    <citation type="submission" date="2018-02" db="EMBL/GenBank/DDBJ databases">
        <title>Rhizophora mucronata_Transcriptome.</title>
        <authorList>
            <person name="Meera S.P."/>
            <person name="Sreeshan A."/>
            <person name="Augustine A."/>
        </authorList>
    </citation>
    <scope>NUCLEOTIDE SEQUENCE</scope>
    <source>
        <tissue evidence="1">Leaf</tissue>
    </source>
</reference>
<evidence type="ECO:0000313" key="1">
    <source>
        <dbReference type="EMBL" id="MBW82069.1"/>
    </source>
</evidence>
<organism evidence="1">
    <name type="scientific">Rhizophora mucronata</name>
    <name type="common">Asiatic mangrove</name>
    <dbReference type="NCBI Taxonomy" id="61149"/>
    <lineage>
        <taxon>Eukaryota</taxon>
        <taxon>Viridiplantae</taxon>
        <taxon>Streptophyta</taxon>
        <taxon>Embryophyta</taxon>
        <taxon>Tracheophyta</taxon>
        <taxon>Spermatophyta</taxon>
        <taxon>Magnoliopsida</taxon>
        <taxon>eudicotyledons</taxon>
        <taxon>Gunneridae</taxon>
        <taxon>Pentapetalae</taxon>
        <taxon>rosids</taxon>
        <taxon>fabids</taxon>
        <taxon>Malpighiales</taxon>
        <taxon>Rhizophoraceae</taxon>
        <taxon>Rhizophora</taxon>
    </lineage>
</organism>
<sequence length="40" mass="4305">MELTYEGLPSFELASLPSFSATKALNLSHFGHSFTLCGSL</sequence>
<accession>A0A2P2ILH2</accession>
<proteinExistence type="predicted"/>
<dbReference type="EMBL" id="GGEC01001586">
    <property type="protein sequence ID" value="MBW82069.1"/>
    <property type="molecule type" value="Transcribed_RNA"/>
</dbReference>
<dbReference type="AlphaFoldDB" id="A0A2P2ILH2"/>
<protein>
    <submittedName>
        <fullName evidence="1">Uncharacterized protein</fullName>
    </submittedName>
</protein>
<name>A0A2P2ILH2_RHIMU</name>